<name>E5AK73_BACCE</name>
<evidence type="ECO:0000313" key="2">
    <source>
        <dbReference type="EMBL" id="CBW44213.1"/>
    </source>
</evidence>
<sequence>MKKENLFKWKHYQPDLILLTVRWYLRYNLSFLDLVEMMKKRVYLFLIPRLCVGFISMALNWTNEFVVTSSKPMTLGELMKHI</sequence>
<feature type="transmembrane region" description="Helical" evidence="1">
    <location>
        <begin position="42"/>
        <end position="61"/>
    </location>
</feature>
<organism evidence="2">
    <name type="scientific">Bacillus cereus VPC1401</name>
    <dbReference type="NCBI Taxonomy" id="870739"/>
    <lineage>
        <taxon>Bacteria</taxon>
        <taxon>Bacillati</taxon>
        <taxon>Bacillota</taxon>
        <taxon>Bacilli</taxon>
        <taxon>Bacillales</taxon>
        <taxon>Bacillaceae</taxon>
        <taxon>Bacillus</taxon>
        <taxon>Bacillus cereus group</taxon>
    </lineage>
</organism>
<proteinExistence type="predicted"/>
<geneLocation type="plasmid" evidence="2">
    <name>pLVP1401</name>
</geneLocation>
<protein>
    <submittedName>
        <fullName evidence="2">IS240 transposase</fullName>
    </submittedName>
</protein>
<dbReference type="EMBL" id="FR675941">
    <property type="protein sequence ID" value="CBW44213.1"/>
    <property type="molecule type" value="Genomic_DNA"/>
</dbReference>
<keyword evidence="1" id="KW-0812">Transmembrane</keyword>
<keyword evidence="1" id="KW-0472">Membrane</keyword>
<dbReference type="AlphaFoldDB" id="E5AK73"/>
<gene>
    <name evidence="2" type="ORF">pLVP1401_62</name>
</gene>
<reference evidence="2" key="1">
    <citation type="submission" date="2010-08" db="EMBL/GenBank/DDBJ databases">
        <title>Diversity of serine proteases in the Bacillus cereus group.</title>
        <authorList>
            <person name="Zihlmann P."/>
            <person name="Perreten V."/>
        </authorList>
    </citation>
    <scope>NUCLEOTIDE SEQUENCE [LARGE SCALE GENOMIC DNA]</scope>
    <source>
        <strain evidence="2">VPC1401</strain>
        <plasmid evidence="2">pLVP1401</plasmid>
    </source>
</reference>
<accession>E5AK73</accession>
<evidence type="ECO:0000256" key="1">
    <source>
        <dbReference type="SAM" id="Phobius"/>
    </source>
</evidence>
<keyword evidence="2" id="KW-0614">Plasmid</keyword>
<keyword evidence="1" id="KW-1133">Transmembrane helix</keyword>